<evidence type="ECO:0000259" key="1">
    <source>
        <dbReference type="Pfam" id="PF00078"/>
    </source>
</evidence>
<feature type="domain" description="Reverse transcriptase" evidence="1">
    <location>
        <begin position="64"/>
        <end position="143"/>
    </location>
</feature>
<organism evidence="3">
    <name type="scientific">Tanacetum cinerariifolium</name>
    <name type="common">Dalmatian daisy</name>
    <name type="synonym">Chrysanthemum cinerariifolium</name>
    <dbReference type="NCBI Taxonomy" id="118510"/>
    <lineage>
        <taxon>Eukaryota</taxon>
        <taxon>Viridiplantae</taxon>
        <taxon>Streptophyta</taxon>
        <taxon>Embryophyta</taxon>
        <taxon>Tracheophyta</taxon>
        <taxon>Spermatophyta</taxon>
        <taxon>Magnoliopsida</taxon>
        <taxon>eudicotyledons</taxon>
        <taxon>Gunneridae</taxon>
        <taxon>Pentapetalae</taxon>
        <taxon>asterids</taxon>
        <taxon>campanulids</taxon>
        <taxon>Asterales</taxon>
        <taxon>Asteraceae</taxon>
        <taxon>Asteroideae</taxon>
        <taxon>Anthemideae</taxon>
        <taxon>Anthemidinae</taxon>
        <taxon>Tanacetum</taxon>
    </lineage>
</organism>
<dbReference type="InterPro" id="IPR012337">
    <property type="entry name" value="RNaseH-like_sf"/>
</dbReference>
<dbReference type="InterPro" id="IPR043128">
    <property type="entry name" value="Rev_trsase/Diguanyl_cyclase"/>
</dbReference>
<dbReference type="AlphaFoldDB" id="A0A699IEW8"/>
<dbReference type="InterPro" id="IPR050951">
    <property type="entry name" value="Retrovirus_Pol_polyprotein"/>
</dbReference>
<dbReference type="CDD" id="cd01647">
    <property type="entry name" value="RT_LTR"/>
    <property type="match status" value="1"/>
</dbReference>
<dbReference type="GO" id="GO:0003824">
    <property type="term" value="F:catalytic activity"/>
    <property type="evidence" value="ECO:0007669"/>
    <property type="project" value="UniProtKB-KW"/>
</dbReference>
<dbReference type="Pfam" id="PF24626">
    <property type="entry name" value="SH3_Tf2-1"/>
    <property type="match status" value="1"/>
</dbReference>
<dbReference type="SUPFAM" id="SSF53098">
    <property type="entry name" value="Ribonuclease H-like"/>
    <property type="match status" value="1"/>
</dbReference>
<dbReference type="PANTHER" id="PTHR37984">
    <property type="entry name" value="PROTEIN CBG26694"/>
    <property type="match status" value="1"/>
</dbReference>
<evidence type="ECO:0008006" key="4">
    <source>
        <dbReference type="Google" id="ProtNLM"/>
    </source>
</evidence>
<comment type="caution">
    <text evidence="3">The sequence shown here is derived from an EMBL/GenBank/DDBJ whole genome shotgun (WGS) entry which is preliminary data.</text>
</comment>
<proteinExistence type="predicted"/>
<dbReference type="PANTHER" id="PTHR37984:SF5">
    <property type="entry name" value="PROTEIN NYNRIN-LIKE"/>
    <property type="match status" value="1"/>
</dbReference>
<evidence type="ECO:0000259" key="2">
    <source>
        <dbReference type="Pfam" id="PF24626"/>
    </source>
</evidence>
<dbReference type="SUPFAM" id="SSF56672">
    <property type="entry name" value="DNA/RNA polymerases"/>
    <property type="match status" value="1"/>
</dbReference>
<dbReference type="InterPro" id="IPR036397">
    <property type="entry name" value="RNaseH_sf"/>
</dbReference>
<dbReference type="InterPro" id="IPR056924">
    <property type="entry name" value="SH3_Tf2-1"/>
</dbReference>
<dbReference type="InterPro" id="IPR000477">
    <property type="entry name" value="RT_dom"/>
</dbReference>
<dbReference type="Gene3D" id="3.30.420.10">
    <property type="entry name" value="Ribonuclease H-like superfamily/Ribonuclease H"/>
    <property type="match status" value="1"/>
</dbReference>
<dbReference type="GO" id="GO:0003676">
    <property type="term" value="F:nucleic acid binding"/>
    <property type="evidence" value="ECO:0007669"/>
    <property type="project" value="InterPro"/>
</dbReference>
<dbReference type="Pfam" id="PF00078">
    <property type="entry name" value="RVT_1"/>
    <property type="match status" value="1"/>
</dbReference>
<evidence type="ECO:0000313" key="3">
    <source>
        <dbReference type="EMBL" id="GEZ40172.1"/>
    </source>
</evidence>
<name>A0A699IEW8_TANCI</name>
<dbReference type="Gene3D" id="3.10.10.10">
    <property type="entry name" value="HIV Type 1 Reverse Transcriptase, subunit A, domain 1"/>
    <property type="match status" value="1"/>
</dbReference>
<feature type="domain" description="Tf2-1-like SH3-like" evidence="2">
    <location>
        <begin position="415"/>
        <end position="480"/>
    </location>
</feature>
<reference evidence="3" key="1">
    <citation type="journal article" date="2019" name="Sci. Rep.">
        <title>Draft genome of Tanacetum cinerariifolium, the natural source of mosquito coil.</title>
        <authorList>
            <person name="Yamashiro T."/>
            <person name="Shiraishi A."/>
            <person name="Satake H."/>
            <person name="Nakayama K."/>
        </authorList>
    </citation>
    <scope>NUCLEOTIDE SEQUENCE</scope>
</reference>
<dbReference type="EMBL" id="BKCJ010274534">
    <property type="protein sequence ID" value="GEZ40172.1"/>
    <property type="molecule type" value="Genomic_DNA"/>
</dbReference>
<gene>
    <name evidence="3" type="ORF">Tci_512145</name>
</gene>
<dbReference type="Gene3D" id="3.30.70.270">
    <property type="match status" value="1"/>
</dbReference>
<accession>A0A699IEW8</accession>
<sequence>MPSEVRIEGLSRPKMDEKIQTVVDSYKDVFGVPVELPLQRSHDHKIPLVEGALPVNIRPYKHPPTQKNAIEKELIDELHRAKLFIKLDLGSGYHQIKMNKADVAKTKTAFRTHEGRYKFLVMPFGLTNAPSTFQSLMNEILKKRAYTLNSEAQSAFEALKQAMICALVLKLPNFAKKFIIETDALELRRKGKLMVENDEALRKELLQQVHKVPLVAIHESSLPQRYKPNLEAYLGLLQPPPIPTSIYTNISMDFIKGLPKSQVKDVILVVVERLSKYAHFMALSHPFTVSQVAQMFLDNIYKLHGLVENIMSDMDKMYDRRITKQWLKWLTLAESWSNTNFHTSIHTTPYEAVYGKAPPIHISYIGGESKVDLVDKTLSESETDVETFKFHISRAQSRMKSHDDKGRTDKQFDCGDWVFLKLQPYRQVSLRKAKQNKFSPKFFGPFKVIQKIRELAYKLELPNDSQIHNVFHVSQLKKYRHPSPNQVCRNLPPCDISGVFLMEPISILDIRMAKKRNEVEFYVLV</sequence>
<protein>
    <recommendedName>
        <fullName evidence="4">Reverse transcriptase domain-containing protein</fullName>
    </recommendedName>
</protein>
<dbReference type="InterPro" id="IPR043502">
    <property type="entry name" value="DNA/RNA_pol_sf"/>
</dbReference>